<gene>
    <name evidence="1" type="ORF">VITISV_003827</name>
</gene>
<reference evidence="1" key="1">
    <citation type="journal article" date="2007" name="PLoS ONE">
        <title>The first genome sequence of an elite grapevine cultivar (Pinot noir Vitis vinifera L.): coping with a highly heterozygous genome.</title>
        <authorList>
            <person name="Velasco R."/>
            <person name="Zharkikh A."/>
            <person name="Troggio M."/>
            <person name="Cartwright D.A."/>
            <person name="Cestaro A."/>
            <person name="Pruss D."/>
            <person name="Pindo M."/>
            <person name="FitzGerald L.M."/>
            <person name="Vezzulli S."/>
            <person name="Reid J."/>
            <person name="Malacarne G."/>
            <person name="Iliev D."/>
            <person name="Coppola G."/>
            <person name="Wardell B."/>
            <person name="Micheletti D."/>
            <person name="Macalma T."/>
            <person name="Facci M."/>
            <person name="Mitchell J.T."/>
            <person name="Perazzolli M."/>
            <person name="Eldredge G."/>
            <person name="Gatto P."/>
            <person name="Oyzerski R."/>
            <person name="Moretto M."/>
            <person name="Gutin N."/>
            <person name="Stefanini M."/>
            <person name="Chen Y."/>
            <person name="Segala C."/>
            <person name="Davenport C."/>
            <person name="Dematte L."/>
            <person name="Mraz A."/>
            <person name="Battilana J."/>
            <person name="Stormo K."/>
            <person name="Costa F."/>
            <person name="Tao Q."/>
            <person name="Si-Ammour A."/>
            <person name="Harkins T."/>
            <person name="Lackey A."/>
            <person name="Perbost C."/>
            <person name="Taillon B."/>
            <person name="Stella A."/>
            <person name="Solovyev V."/>
            <person name="Fawcett J.A."/>
            <person name="Sterck L."/>
            <person name="Vandepoele K."/>
            <person name="Grando S.M."/>
            <person name="Toppo S."/>
            <person name="Moser C."/>
            <person name="Lanchbury J."/>
            <person name="Bogden R."/>
            <person name="Skolnick M."/>
            <person name="Sgaramella V."/>
            <person name="Bhatnagar S.K."/>
            <person name="Fontana P."/>
            <person name="Gutin A."/>
            <person name="Van de Peer Y."/>
            <person name="Salamini F."/>
            <person name="Viola R."/>
        </authorList>
    </citation>
    <scope>NUCLEOTIDE SEQUENCE</scope>
</reference>
<name>A5C1I2_VITVI</name>
<organism evidence="1">
    <name type="scientific">Vitis vinifera</name>
    <name type="common">Grape</name>
    <dbReference type="NCBI Taxonomy" id="29760"/>
    <lineage>
        <taxon>Eukaryota</taxon>
        <taxon>Viridiplantae</taxon>
        <taxon>Streptophyta</taxon>
        <taxon>Embryophyta</taxon>
        <taxon>Tracheophyta</taxon>
        <taxon>Spermatophyta</taxon>
        <taxon>Magnoliopsida</taxon>
        <taxon>eudicotyledons</taxon>
        <taxon>Gunneridae</taxon>
        <taxon>Pentapetalae</taxon>
        <taxon>rosids</taxon>
        <taxon>Vitales</taxon>
        <taxon>Vitaceae</taxon>
        <taxon>Viteae</taxon>
        <taxon>Vitis</taxon>
    </lineage>
</organism>
<dbReference type="AlphaFoldDB" id="A5C1I2"/>
<proteinExistence type="predicted"/>
<evidence type="ECO:0000313" key="1">
    <source>
        <dbReference type="EMBL" id="CAN79565.1"/>
    </source>
</evidence>
<sequence>MDARRLAVEEFSYWAILEENSWRQKFRAVSLKEGDKNTRINGELVIKEPKIAIKIVHYFKLLLSEPMGEWRPSINGLLLKSLSIENSVKLEEAFTEKEVFEALMDLNRDKAPRPDGFSLAFWQDC</sequence>
<accession>A5C1I2</accession>
<protein>
    <submittedName>
        <fullName evidence="1">Uncharacterized protein</fullName>
    </submittedName>
</protein>
<dbReference type="EMBL" id="AM478776">
    <property type="protein sequence ID" value="CAN79565.1"/>
    <property type="molecule type" value="Genomic_DNA"/>
</dbReference>